<protein>
    <recommendedName>
        <fullName evidence="1">MSP domain-containing protein</fullName>
    </recommendedName>
</protein>
<feature type="domain" description="MSP" evidence="1">
    <location>
        <begin position="6"/>
        <end position="99"/>
    </location>
</feature>
<sequence>LPPLSSLEMRPLRTDFVPDTFEFKSRREKQTVAFEVVNKGEGAQMYRIKTTNGADYNIKPVYFSIELNEKRRVNVTYKGRSAKPPSGKDRITVVYSLQP</sequence>
<gene>
    <name evidence="2" type="ORF">PENTCL1PPCAC_18832</name>
</gene>
<reference evidence="2" key="1">
    <citation type="submission" date="2023-10" db="EMBL/GenBank/DDBJ databases">
        <title>Genome assembly of Pristionchus species.</title>
        <authorList>
            <person name="Yoshida K."/>
            <person name="Sommer R.J."/>
        </authorList>
    </citation>
    <scope>NUCLEOTIDE SEQUENCE</scope>
    <source>
        <strain evidence="2">RS0144</strain>
    </source>
</reference>
<evidence type="ECO:0000259" key="1">
    <source>
        <dbReference type="PROSITE" id="PS50202"/>
    </source>
</evidence>
<dbReference type="Proteomes" id="UP001432027">
    <property type="component" value="Unassembled WGS sequence"/>
</dbReference>
<dbReference type="InterPro" id="IPR013783">
    <property type="entry name" value="Ig-like_fold"/>
</dbReference>
<dbReference type="Gene3D" id="2.60.40.10">
    <property type="entry name" value="Immunoglobulins"/>
    <property type="match status" value="1"/>
</dbReference>
<name>A0AAV5TQI4_9BILA</name>
<keyword evidence="3" id="KW-1185">Reference proteome</keyword>
<proteinExistence type="predicted"/>
<organism evidence="2 3">
    <name type="scientific">Pristionchus entomophagus</name>
    <dbReference type="NCBI Taxonomy" id="358040"/>
    <lineage>
        <taxon>Eukaryota</taxon>
        <taxon>Metazoa</taxon>
        <taxon>Ecdysozoa</taxon>
        <taxon>Nematoda</taxon>
        <taxon>Chromadorea</taxon>
        <taxon>Rhabditida</taxon>
        <taxon>Rhabditina</taxon>
        <taxon>Diplogasteromorpha</taxon>
        <taxon>Diplogasteroidea</taxon>
        <taxon>Neodiplogasteridae</taxon>
        <taxon>Pristionchus</taxon>
    </lineage>
</organism>
<dbReference type="PANTHER" id="PTHR21513">
    <property type="entry name" value="MAJOR SPERM PROTEIN"/>
    <property type="match status" value="1"/>
</dbReference>
<dbReference type="SUPFAM" id="SSF49354">
    <property type="entry name" value="PapD-like"/>
    <property type="match status" value="1"/>
</dbReference>
<dbReference type="Pfam" id="PF00635">
    <property type="entry name" value="Motile_Sperm"/>
    <property type="match status" value="1"/>
</dbReference>
<dbReference type="InterPro" id="IPR008962">
    <property type="entry name" value="PapD-like_sf"/>
</dbReference>
<dbReference type="PANTHER" id="PTHR21513:SF27">
    <property type="entry name" value="MAJOR SPERM PROTEIN"/>
    <property type="match status" value="1"/>
</dbReference>
<comment type="caution">
    <text evidence="2">The sequence shown here is derived from an EMBL/GenBank/DDBJ whole genome shotgun (WGS) entry which is preliminary data.</text>
</comment>
<feature type="non-terminal residue" evidence="2">
    <location>
        <position position="99"/>
    </location>
</feature>
<accession>A0AAV5TQI4</accession>
<evidence type="ECO:0000313" key="2">
    <source>
        <dbReference type="EMBL" id="GMS96657.1"/>
    </source>
</evidence>
<dbReference type="EMBL" id="BTSX01000004">
    <property type="protein sequence ID" value="GMS96657.1"/>
    <property type="molecule type" value="Genomic_DNA"/>
</dbReference>
<dbReference type="InterPro" id="IPR000535">
    <property type="entry name" value="MSP_dom"/>
</dbReference>
<dbReference type="PROSITE" id="PS50202">
    <property type="entry name" value="MSP"/>
    <property type="match status" value="1"/>
</dbReference>
<feature type="non-terminal residue" evidence="2">
    <location>
        <position position="1"/>
    </location>
</feature>
<evidence type="ECO:0000313" key="3">
    <source>
        <dbReference type="Proteomes" id="UP001432027"/>
    </source>
</evidence>
<dbReference type="AlphaFoldDB" id="A0AAV5TQI4"/>